<evidence type="ECO:0000313" key="3">
    <source>
        <dbReference type="Ensembl" id="ENSUAMP00000024532.1"/>
    </source>
</evidence>
<sequence>MMDLLWGVGCVHVGGWVRAAWLSVCLLCGQAPAVTFESTSARPTIAASTTNALMTACVWKGCAATPNSTGTAGSRGGRGAAWSPRRPTATRDPSSMSSGSTGGASPPAWGRRAARRFGEAGRFV</sequence>
<reference evidence="3" key="2">
    <citation type="submission" date="2025-08" db="UniProtKB">
        <authorList>
            <consortium name="Ensembl"/>
        </authorList>
    </citation>
    <scope>IDENTIFICATION</scope>
</reference>
<feature type="compositionally biased region" description="Low complexity" evidence="1">
    <location>
        <begin position="93"/>
        <end position="111"/>
    </location>
</feature>
<dbReference type="OMA" id="CVWKGCA"/>
<dbReference type="AlphaFoldDB" id="A0A452RY13"/>
<evidence type="ECO:0000256" key="1">
    <source>
        <dbReference type="SAM" id="MobiDB-lite"/>
    </source>
</evidence>
<reference evidence="3" key="3">
    <citation type="submission" date="2025-09" db="UniProtKB">
        <authorList>
            <consortium name="Ensembl"/>
        </authorList>
    </citation>
    <scope>IDENTIFICATION</scope>
</reference>
<keyword evidence="2" id="KW-0732">Signal</keyword>
<dbReference type="GeneTree" id="ENSGT00990000213907"/>
<dbReference type="Proteomes" id="UP000291022">
    <property type="component" value="Unassembled WGS sequence"/>
</dbReference>
<evidence type="ECO:0000256" key="2">
    <source>
        <dbReference type="SAM" id="SignalP"/>
    </source>
</evidence>
<reference evidence="4" key="1">
    <citation type="submission" date="2016-06" db="EMBL/GenBank/DDBJ databases">
        <title>De novo assembly and RNA-Seq shows season-dependent expression and editing in black bear kidneys.</title>
        <authorList>
            <person name="Korstanje R."/>
            <person name="Srivastava A."/>
            <person name="Sarsani V.K."/>
            <person name="Sheehan S.M."/>
            <person name="Seger R.L."/>
            <person name="Barter M.E."/>
            <person name="Lindqvist C."/>
            <person name="Brody L.C."/>
            <person name="Mullikin J.C."/>
        </authorList>
    </citation>
    <scope>NUCLEOTIDE SEQUENCE [LARGE SCALE GENOMIC DNA]</scope>
</reference>
<feature type="region of interest" description="Disordered" evidence="1">
    <location>
        <begin position="67"/>
        <end position="124"/>
    </location>
</feature>
<organism evidence="3 4">
    <name type="scientific">Ursus americanus</name>
    <name type="common">American black bear</name>
    <name type="synonym">Euarctos americanus</name>
    <dbReference type="NCBI Taxonomy" id="9643"/>
    <lineage>
        <taxon>Eukaryota</taxon>
        <taxon>Metazoa</taxon>
        <taxon>Chordata</taxon>
        <taxon>Craniata</taxon>
        <taxon>Vertebrata</taxon>
        <taxon>Euteleostomi</taxon>
        <taxon>Mammalia</taxon>
        <taxon>Eutheria</taxon>
        <taxon>Laurasiatheria</taxon>
        <taxon>Carnivora</taxon>
        <taxon>Caniformia</taxon>
        <taxon>Ursidae</taxon>
        <taxon>Ursus</taxon>
    </lineage>
</organism>
<keyword evidence="4" id="KW-1185">Reference proteome</keyword>
<feature type="signal peptide" evidence="2">
    <location>
        <begin position="1"/>
        <end position="19"/>
    </location>
</feature>
<name>A0A452RY13_URSAM</name>
<dbReference type="Ensembl" id="ENSUAMT00000027391.1">
    <property type="protein sequence ID" value="ENSUAMP00000024532.1"/>
    <property type="gene ID" value="ENSUAMG00000019154.1"/>
</dbReference>
<accession>A0A452RY13</accession>
<evidence type="ECO:0000313" key="4">
    <source>
        <dbReference type="Proteomes" id="UP000291022"/>
    </source>
</evidence>
<proteinExistence type="predicted"/>
<evidence type="ECO:0008006" key="5">
    <source>
        <dbReference type="Google" id="ProtNLM"/>
    </source>
</evidence>
<feature type="chain" id="PRO_5019318657" description="Secreted protein" evidence="2">
    <location>
        <begin position="20"/>
        <end position="124"/>
    </location>
</feature>
<protein>
    <recommendedName>
        <fullName evidence="5">Secreted protein</fullName>
    </recommendedName>
</protein>